<evidence type="ECO:0000313" key="3">
    <source>
        <dbReference type="Proteomes" id="UP000238137"/>
    </source>
</evidence>
<organism evidence="2 3">
    <name type="scientific">Paracoccus methylarcula</name>
    <dbReference type="NCBI Taxonomy" id="72022"/>
    <lineage>
        <taxon>Bacteria</taxon>
        <taxon>Pseudomonadati</taxon>
        <taxon>Pseudomonadota</taxon>
        <taxon>Alphaproteobacteria</taxon>
        <taxon>Rhodobacterales</taxon>
        <taxon>Paracoccaceae</taxon>
        <taxon>Paracoccus</taxon>
    </lineage>
</organism>
<dbReference type="EMBL" id="PXNQ02000004">
    <property type="protein sequence ID" value="RNF34985.1"/>
    <property type="molecule type" value="Genomic_DNA"/>
</dbReference>
<comment type="caution">
    <text evidence="2">The sequence shown here is derived from an EMBL/GenBank/DDBJ whole genome shotgun (WGS) entry which is preliminary data.</text>
</comment>
<name>A0A422QYC4_9RHOB</name>
<proteinExistence type="predicted"/>
<accession>A0A422QYC4</accession>
<evidence type="ECO:0000256" key="1">
    <source>
        <dbReference type="SAM" id="MobiDB-lite"/>
    </source>
</evidence>
<keyword evidence="3" id="KW-1185">Reference proteome</keyword>
<gene>
    <name evidence="2" type="ORF">A7A09_008330</name>
</gene>
<protein>
    <submittedName>
        <fullName evidence="2">Uncharacterized protein</fullName>
    </submittedName>
</protein>
<reference evidence="2" key="1">
    <citation type="submission" date="2018-05" db="EMBL/GenBank/DDBJ databases">
        <title>Reclassification of Methylarcula marina and Methylarcula terricola as Paracoccus methylarcula sp.nov., comb.nov. and Paracoccus terricola comb.nov.</title>
        <authorList>
            <person name="Shmareva M.N."/>
            <person name="Doronina N.V."/>
            <person name="Vasilenko O.V."/>
            <person name="Tarlachkov S.V."/>
            <person name="Trotsenko Y.A."/>
        </authorList>
    </citation>
    <scope>NUCLEOTIDE SEQUENCE [LARGE SCALE GENOMIC DNA]</scope>
    <source>
        <strain evidence="2">VKM B-2159</strain>
    </source>
</reference>
<feature type="compositionally biased region" description="Basic and acidic residues" evidence="1">
    <location>
        <begin position="47"/>
        <end position="58"/>
    </location>
</feature>
<feature type="compositionally biased region" description="Basic residues" evidence="1">
    <location>
        <begin position="59"/>
        <end position="74"/>
    </location>
</feature>
<sequence length="74" mass="8106">MIAGLPLAVFAGLGTAFHWGLWNKDDDLPSALIGHAGQGTQPVYRSGRLEPPRDDHATRTHHLANGKMKHDRNI</sequence>
<dbReference type="Proteomes" id="UP000238137">
    <property type="component" value="Unassembled WGS sequence"/>
</dbReference>
<feature type="region of interest" description="Disordered" evidence="1">
    <location>
        <begin position="32"/>
        <end position="74"/>
    </location>
</feature>
<dbReference type="AlphaFoldDB" id="A0A422QYC4"/>
<evidence type="ECO:0000313" key="2">
    <source>
        <dbReference type="EMBL" id="RNF34985.1"/>
    </source>
</evidence>